<dbReference type="Proteomes" id="UP001586593">
    <property type="component" value="Unassembled WGS sequence"/>
</dbReference>
<evidence type="ECO:0000256" key="1">
    <source>
        <dbReference type="SAM" id="Phobius"/>
    </source>
</evidence>
<feature type="transmembrane region" description="Helical" evidence="1">
    <location>
        <begin position="181"/>
        <end position="206"/>
    </location>
</feature>
<organism evidence="2 3">
    <name type="scientific">Phialemonium thermophilum</name>
    <dbReference type="NCBI Taxonomy" id="223376"/>
    <lineage>
        <taxon>Eukaryota</taxon>
        <taxon>Fungi</taxon>
        <taxon>Dikarya</taxon>
        <taxon>Ascomycota</taxon>
        <taxon>Pezizomycotina</taxon>
        <taxon>Sordariomycetes</taxon>
        <taxon>Sordariomycetidae</taxon>
        <taxon>Cephalothecales</taxon>
        <taxon>Cephalothecaceae</taxon>
        <taxon>Phialemonium</taxon>
    </lineage>
</organism>
<gene>
    <name evidence="2" type="ORF">VTK73DRAFT_164</name>
</gene>
<evidence type="ECO:0000313" key="3">
    <source>
        <dbReference type="Proteomes" id="UP001586593"/>
    </source>
</evidence>
<keyword evidence="3" id="KW-1185">Reference proteome</keyword>
<name>A0ABR3VWP2_9PEZI</name>
<proteinExistence type="predicted"/>
<evidence type="ECO:0008006" key="4">
    <source>
        <dbReference type="Google" id="ProtNLM"/>
    </source>
</evidence>
<keyword evidence="1" id="KW-1133">Transmembrane helix</keyword>
<feature type="transmembrane region" description="Helical" evidence="1">
    <location>
        <begin position="83"/>
        <end position="104"/>
    </location>
</feature>
<protein>
    <recommendedName>
        <fullName evidence="4">ABC transmembrane type-1 domain-containing protein</fullName>
    </recommendedName>
</protein>
<sequence>MGVGAIVELQDGTQAGGRGRACRLVEHGNLLLGEKGLDVGLGESAQGRALLVRRGGAIERVRLGLRLCRSAVRGFCRLRNRVLLGPLGLFALCTLLGLGGRSGLDRLGTGLERHGGCRGTRVGRSGGRSGVGSQRLFRRFPLLVLLLLLLFVFVFVLSVLLGLLVLFLLFLLVLVLVLLVLVLPVLVLLVLVPLVLLALLLFRLVVVCRYVGLRLLGEARGLLLAFVAAVLRADRHVC</sequence>
<dbReference type="EMBL" id="JAZHXJ010001002">
    <property type="protein sequence ID" value="KAL1847007.1"/>
    <property type="molecule type" value="Genomic_DNA"/>
</dbReference>
<reference evidence="2 3" key="1">
    <citation type="journal article" date="2024" name="Commun. Biol.">
        <title>Comparative genomic analysis of thermophilic fungi reveals convergent evolutionary adaptations and gene losses.</title>
        <authorList>
            <person name="Steindorff A.S."/>
            <person name="Aguilar-Pontes M.V."/>
            <person name="Robinson A.J."/>
            <person name="Andreopoulos B."/>
            <person name="LaButti K."/>
            <person name="Kuo A."/>
            <person name="Mondo S."/>
            <person name="Riley R."/>
            <person name="Otillar R."/>
            <person name="Haridas S."/>
            <person name="Lipzen A."/>
            <person name="Grimwood J."/>
            <person name="Schmutz J."/>
            <person name="Clum A."/>
            <person name="Reid I.D."/>
            <person name="Moisan M.C."/>
            <person name="Butler G."/>
            <person name="Nguyen T.T.M."/>
            <person name="Dewar K."/>
            <person name="Conant G."/>
            <person name="Drula E."/>
            <person name="Henrissat B."/>
            <person name="Hansel C."/>
            <person name="Singer S."/>
            <person name="Hutchinson M.I."/>
            <person name="de Vries R.P."/>
            <person name="Natvig D.O."/>
            <person name="Powell A.J."/>
            <person name="Tsang A."/>
            <person name="Grigoriev I.V."/>
        </authorList>
    </citation>
    <scope>NUCLEOTIDE SEQUENCE [LARGE SCALE GENOMIC DNA]</scope>
    <source>
        <strain evidence="2 3">ATCC 24622</strain>
    </source>
</reference>
<accession>A0ABR3VWP2</accession>
<feature type="transmembrane region" description="Helical" evidence="1">
    <location>
        <begin position="142"/>
        <end position="175"/>
    </location>
</feature>
<keyword evidence="1" id="KW-0472">Membrane</keyword>
<evidence type="ECO:0000313" key="2">
    <source>
        <dbReference type="EMBL" id="KAL1847007.1"/>
    </source>
</evidence>
<comment type="caution">
    <text evidence="2">The sequence shown here is derived from an EMBL/GenBank/DDBJ whole genome shotgun (WGS) entry which is preliminary data.</text>
</comment>
<keyword evidence="1" id="KW-0812">Transmembrane</keyword>